<dbReference type="SUPFAM" id="SSF53474">
    <property type="entry name" value="alpha/beta-Hydrolases"/>
    <property type="match status" value="1"/>
</dbReference>
<feature type="chain" id="PRO_5028822912" evidence="2">
    <location>
        <begin position="21"/>
        <end position="352"/>
    </location>
</feature>
<dbReference type="NCBIfam" id="NF005071">
    <property type="entry name" value="PRK06489.1"/>
    <property type="match status" value="1"/>
</dbReference>
<dbReference type="Pfam" id="PF00561">
    <property type="entry name" value="Abhydrolase_1"/>
    <property type="match status" value="1"/>
</dbReference>
<dbReference type="RefSeq" id="WP_152578417.1">
    <property type="nucleotide sequence ID" value="NZ_JAATJI010000001.1"/>
</dbReference>
<keyword evidence="5" id="KW-1185">Reference proteome</keyword>
<organism evidence="4 5">
    <name type="scientific">Sandarakinorhabdus fusca</name>
    <dbReference type="NCBI Taxonomy" id="1439888"/>
    <lineage>
        <taxon>Bacteria</taxon>
        <taxon>Pseudomonadati</taxon>
        <taxon>Pseudomonadota</taxon>
        <taxon>Alphaproteobacteria</taxon>
        <taxon>Sphingomonadales</taxon>
        <taxon>Sphingosinicellaceae</taxon>
        <taxon>Sandarakinorhabdus</taxon>
    </lineage>
</organism>
<dbReference type="InterPro" id="IPR029058">
    <property type="entry name" value="AB_hydrolase_fold"/>
</dbReference>
<dbReference type="Gene3D" id="3.40.50.1820">
    <property type="entry name" value="alpha/beta hydrolase"/>
    <property type="match status" value="1"/>
</dbReference>
<evidence type="ECO:0000256" key="2">
    <source>
        <dbReference type="SAM" id="SignalP"/>
    </source>
</evidence>
<sequence>MKIPAILGVLLFLLATPAQAWPVTEGEAVLKGFRFGTGETLDIRQHYRTLGTPRRDGKGNITNAVMVLHGTGGTGAQFLRPQFADELYGPGQPLDISRYYIILPDAIGHGGSSKPSNGMRMAFPRYDYQDMVDAQYRLLTEALQVKQLRLLMGTSMGCMMDFVWGTRHPGFARAIMPTACQAVELAGRNRIWRRMSIDAIMADPAWQGGNYTVQPVLGLRTVAALSVIAGSAPVRQQADFPTRAAAEAGIKGQVDTAIADMDANDVIYRLEASRNYNPSPELARITVPVTWINSADDFINPPGLHLTEAEVARMPNARFVLVPETADSHGHSTHTWAKFWKQELVDLLQRSE</sequence>
<evidence type="ECO:0000259" key="3">
    <source>
        <dbReference type="Pfam" id="PF00561"/>
    </source>
</evidence>
<name>A0A7C9GYH1_9SPHN</name>
<proteinExistence type="predicted"/>
<feature type="domain" description="AB hydrolase-1" evidence="3">
    <location>
        <begin position="64"/>
        <end position="324"/>
    </location>
</feature>
<comment type="caution">
    <text evidence="4">The sequence shown here is derived from an EMBL/GenBank/DDBJ whole genome shotgun (WGS) entry which is preliminary data.</text>
</comment>
<dbReference type="AlphaFoldDB" id="A0A7C9GYH1"/>
<protein>
    <submittedName>
        <fullName evidence="4">Alpha/beta fold hydrolase</fullName>
    </submittedName>
</protein>
<evidence type="ECO:0000313" key="5">
    <source>
        <dbReference type="Proteomes" id="UP000481327"/>
    </source>
</evidence>
<dbReference type="InterPro" id="IPR000073">
    <property type="entry name" value="AB_hydrolase_1"/>
</dbReference>
<keyword evidence="2" id="KW-0732">Signal</keyword>
<dbReference type="EMBL" id="WIOL01000004">
    <property type="protein sequence ID" value="MQT17954.1"/>
    <property type="molecule type" value="Genomic_DNA"/>
</dbReference>
<dbReference type="Proteomes" id="UP000481327">
    <property type="component" value="Unassembled WGS sequence"/>
</dbReference>
<dbReference type="PANTHER" id="PTHR32268:SF11">
    <property type="entry name" value="HOMOSERINE O-ACETYLTRANSFERASE"/>
    <property type="match status" value="1"/>
</dbReference>
<evidence type="ECO:0000313" key="4">
    <source>
        <dbReference type="EMBL" id="MQT17954.1"/>
    </source>
</evidence>
<reference evidence="4 5" key="1">
    <citation type="submission" date="2019-09" db="EMBL/GenBank/DDBJ databases">
        <title>Polymorphobacter sp. isolated from a lake in China.</title>
        <authorList>
            <person name="Liu Z."/>
        </authorList>
    </citation>
    <scope>NUCLEOTIDE SEQUENCE [LARGE SCALE GENOMIC DNA]</scope>
    <source>
        <strain evidence="4 5">D40P</strain>
    </source>
</reference>
<dbReference type="GO" id="GO:0004414">
    <property type="term" value="F:homoserine O-acetyltransferase activity"/>
    <property type="evidence" value="ECO:0007669"/>
    <property type="project" value="TreeGrafter"/>
</dbReference>
<dbReference type="GO" id="GO:0016787">
    <property type="term" value="F:hydrolase activity"/>
    <property type="evidence" value="ECO:0007669"/>
    <property type="project" value="UniProtKB-KW"/>
</dbReference>
<dbReference type="InterPro" id="IPR008220">
    <property type="entry name" value="HAT_MetX-like"/>
</dbReference>
<dbReference type="OrthoDB" id="9800754at2"/>
<gene>
    <name evidence="4" type="ORF">F3168_11865</name>
</gene>
<keyword evidence="1" id="KW-0808">Transferase</keyword>
<accession>A0A7C9GYH1</accession>
<keyword evidence="4" id="KW-0378">Hydrolase</keyword>
<dbReference type="PANTHER" id="PTHR32268">
    <property type="entry name" value="HOMOSERINE O-ACETYLTRANSFERASE"/>
    <property type="match status" value="1"/>
</dbReference>
<evidence type="ECO:0000256" key="1">
    <source>
        <dbReference type="ARBA" id="ARBA00022679"/>
    </source>
</evidence>
<dbReference type="GO" id="GO:0009086">
    <property type="term" value="P:methionine biosynthetic process"/>
    <property type="evidence" value="ECO:0007669"/>
    <property type="project" value="TreeGrafter"/>
</dbReference>
<dbReference type="GO" id="GO:0009092">
    <property type="term" value="P:homoserine metabolic process"/>
    <property type="evidence" value="ECO:0007669"/>
    <property type="project" value="TreeGrafter"/>
</dbReference>
<feature type="signal peptide" evidence="2">
    <location>
        <begin position="1"/>
        <end position="20"/>
    </location>
</feature>